<organism evidence="2 3">
    <name type="scientific">Marmota monax</name>
    <name type="common">Woodchuck</name>
    <dbReference type="NCBI Taxonomy" id="9995"/>
    <lineage>
        <taxon>Eukaryota</taxon>
        <taxon>Metazoa</taxon>
        <taxon>Chordata</taxon>
        <taxon>Craniata</taxon>
        <taxon>Vertebrata</taxon>
        <taxon>Euteleostomi</taxon>
        <taxon>Mammalia</taxon>
        <taxon>Eutheria</taxon>
        <taxon>Euarchontoglires</taxon>
        <taxon>Glires</taxon>
        <taxon>Rodentia</taxon>
        <taxon>Sciuromorpha</taxon>
        <taxon>Sciuridae</taxon>
        <taxon>Xerinae</taxon>
        <taxon>Marmotini</taxon>
        <taxon>Marmota</taxon>
    </lineage>
</organism>
<feature type="compositionally biased region" description="Low complexity" evidence="1">
    <location>
        <begin position="164"/>
        <end position="179"/>
    </location>
</feature>
<dbReference type="AlphaFoldDB" id="A0A5E4CHV0"/>
<dbReference type="EMBL" id="CABDUW010001304">
    <property type="protein sequence ID" value="VTJ80502.1"/>
    <property type="molecule type" value="Genomic_DNA"/>
</dbReference>
<keyword evidence="3" id="KW-1185">Reference proteome</keyword>
<accession>A0A5E4CHV0</accession>
<proteinExistence type="predicted"/>
<gene>
    <name evidence="2" type="ORF">MONAX_5E032579</name>
</gene>
<feature type="compositionally biased region" description="Low complexity" evidence="1">
    <location>
        <begin position="88"/>
        <end position="106"/>
    </location>
</feature>
<sequence>MKMAIPNGSKYPDLSHPGQFQRFHREATNVVPSHGPQAKETYRVADGLKVWDYGTLYLLFYFEQFELQNLVFPDINFNNPGSPRHPRSASTSAAAPLRAPRSPRASLPGAQLCQEWRLAKPENAEEYIKRVDAADVSAVQTSQTSSDVAVSSSCRSMEMQDLTSPNSRLSGSSESPSGPKLDNSHINSNSMTPNGTE</sequence>
<name>A0A5E4CHV0_MARMO</name>
<evidence type="ECO:0000313" key="3">
    <source>
        <dbReference type="Proteomes" id="UP000335636"/>
    </source>
</evidence>
<comment type="caution">
    <text evidence="2">The sequence shown here is derived from an EMBL/GenBank/DDBJ whole genome shotgun (WGS) entry which is preliminary data.</text>
</comment>
<feature type="region of interest" description="Disordered" evidence="1">
    <location>
        <begin position="138"/>
        <end position="197"/>
    </location>
</feature>
<feature type="compositionally biased region" description="Polar residues" evidence="1">
    <location>
        <begin position="184"/>
        <end position="197"/>
    </location>
</feature>
<feature type="non-terminal residue" evidence="2">
    <location>
        <position position="197"/>
    </location>
</feature>
<feature type="region of interest" description="Disordered" evidence="1">
    <location>
        <begin position="82"/>
        <end position="106"/>
    </location>
</feature>
<reference evidence="2" key="1">
    <citation type="submission" date="2019-04" db="EMBL/GenBank/DDBJ databases">
        <authorList>
            <person name="Alioto T."/>
            <person name="Alioto T."/>
        </authorList>
    </citation>
    <scope>NUCLEOTIDE SEQUENCE [LARGE SCALE GENOMIC DNA]</scope>
</reference>
<evidence type="ECO:0000313" key="2">
    <source>
        <dbReference type="EMBL" id="VTJ80502.1"/>
    </source>
</evidence>
<evidence type="ECO:0000256" key="1">
    <source>
        <dbReference type="SAM" id="MobiDB-lite"/>
    </source>
</evidence>
<dbReference type="Proteomes" id="UP000335636">
    <property type="component" value="Unassembled WGS sequence"/>
</dbReference>
<feature type="compositionally biased region" description="Low complexity" evidence="1">
    <location>
        <begin position="139"/>
        <end position="153"/>
    </location>
</feature>
<protein>
    <submittedName>
        <fullName evidence="2">Uncharacterized protein</fullName>
    </submittedName>
</protein>